<sequence length="571" mass="63524">MDIPSTESQHSQTVDQYLRVYDIASASAIIRRSLESTSERCQWIDHLRLLASIPGSVPVILRQKNIPDLIRTAIQKQPYHSPTVLAQLASRDKDQFIIQIPSIVETVEAVANRAACDGFEVPAFDELLKVLMNEYGQLPLGEGFGFSQITTSAQSEVVCSQSWLYADIASLYLSRYVRTGTPRDGAHDLTKCDQLLSKIQVHPTEPEIRSCRATLLEAQGNLWRAFEIRKELAQDPACSEIYRRMFWNTYLNLATRATRRLSGEEDRFLANLTTRQRALALMCSESEFAKCLSDLANRLDDLGEWDDALSITETSKIHFVIAGSDSAYMATTLHNLSIRLRHARRAKDALDNANEAVQMQKALSSHDPAASYKLGLAAFLANLSHCQVQAEREDAASQSAEEALRILQGEEFDKSSMEYRDCKAFSLAARWNVENAQVLHGIDHGMAETAKLEKALQTARDRVDLRRDLAKLDPIKYAPDCVIALNDLSTALLSRGDLGDYEEVCGVSRDADAMAKICPQARHLADVVREGLVTGTNNCHLPHGDILIKESPFPLMEAIAPFAFEDKEGGV</sequence>
<comment type="caution">
    <text evidence="1">The sequence shown here is derived from an EMBL/GenBank/DDBJ whole genome shotgun (WGS) entry which is preliminary data.</text>
</comment>
<dbReference type="Proteomes" id="UP001212997">
    <property type="component" value="Unassembled WGS sequence"/>
</dbReference>
<evidence type="ECO:0000313" key="2">
    <source>
        <dbReference type="Proteomes" id="UP001212997"/>
    </source>
</evidence>
<gene>
    <name evidence="1" type="ORF">NLI96_g1022</name>
</gene>
<keyword evidence="2" id="KW-1185">Reference proteome</keyword>
<dbReference type="InterPro" id="IPR011990">
    <property type="entry name" value="TPR-like_helical_dom_sf"/>
</dbReference>
<dbReference type="Gene3D" id="1.25.40.10">
    <property type="entry name" value="Tetratricopeptide repeat domain"/>
    <property type="match status" value="1"/>
</dbReference>
<dbReference type="SUPFAM" id="SSF48452">
    <property type="entry name" value="TPR-like"/>
    <property type="match status" value="1"/>
</dbReference>
<dbReference type="EMBL" id="JANAWD010000019">
    <property type="protein sequence ID" value="KAJ3491000.1"/>
    <property type="molecule type" value="Genomic_DNA"/>
</dbReference>
<dbReference type="AlphaFoldDB" id="A0AAD5VB36"/>
<name>A0AAD5VB36_9APHY</name>
<organism evidence="1 2">
    <name type="scientific">Meripilus lineatus</name>
    <dbReference type="NCBI Taxonomy" id="2056292"/>
    <lineage>
        <taxon>Eukaryota</taxon>
        <taxon>Fungi</taxon>
        <taxon>Dikarya</taxon>
        <taxon>Basidiomycota</taxon>
        <taxon>Agaricomycotina</taxon>
        <taxon>Agaricomycetes</taxon>
        <taxon>Polyporales</taxon>
        <taxon>Meripilaceae</taxon>
        <taxon>Meripilus</taxon>
    </lineage>
</organism>
<accession>A0AAD5VB36</accession>
<protein>
    <submittedName>
        <fullName evidence="1">Uncharacterized protein</fullName>
    </submittedName>
</protein>
<reference evidence="1" key="1">
    <citation type="submission" date="2022-07" db="EMBL/GenBank/DDBJ databases">
        <title>Genome Sequence of Physisporinus lineatus.</title>
        <authorList>
            <person name="Buettner E."/>
        </authorList>
    </citation>
    <scope>NUCLEOTIDE SEQUENCE</scope>
    <source>
        <strain evidence="1">VT162</strain>
    </source>
</reference>
<evidence type="ECO:0000313" key="1">
    <source>
        <dbReference type="EMBL" id="KAJ3491000.1"/>
    </source>
</evidence>
<proteinExistence type="predicted"/>